<evidence type="ECO:0000256" key="8">
    <source>
        <dbReference type="SAM" id="Phobius"/>
    </source>
</evidence>
<feature type="transmembrane region" description="Helical" evidence="8">
    <location>
        <begin position="1026"/>
        <end position="1050"/>
    </location>
</feature>
<dbReference type="EnsemblMetazoa" id="AFUN010497-RA">
    <property type="protein sequence ID" value="AFUN010497-PA"/>
    <property type="gene ID" value="AFUN010497"/>
</dbReference>
<comment type="subcellular location">
    <subcellularLocation>
        <location evidence="1">Cell membrane</location>
        <topology evidence="1">Multi-pass membrane protein</topology>
    </subcellularLocation>
</comment>
<dbReference type="VEuPathDB" id="VectorBase:AFUN2_003694"/>
<protein>
    <recommendedName>
        <fullName evidence="10">Ionotropic glutamate receptor C-terminal domain-containing protein</fullName>
    </recommendedName>
</protein>
<feature type="transmembrane region" description="Helical" evidence="8">
    <location>
        <begin position="1404"/>
        <end position="1423"/>
    </location>
</feature>
<dbReference type="InterPro" id="IPR052192">
    <property type="entry name" value="Insect_Ionotropic_Sensory_Rcpt"/>
</dbReference>
<evidence type="ECO:0000313" key="9">
    <source>
        <dbReference type="EnsemblMetazoa" id="AFUN010497-PA"/>
    </source>
</evidence>
<keyword evidence="4 8" id="KW-1133">Transmembrane helix</keyword>
<feature type="transmembrane region" description="Helical" evidence="8">
    <location>
        <begin position="972"/>
        <end position="991"/>
    </location>
</feature>
<feature type="transmembrane region" description="Helical" evidence="8">
    <location>
        <begin position="998"/>
        <end position="1014"/>
    </location>
</feature>
<dbReference type="VEuPathDB" id="VectorBase:AFUN010497"/>
<name>A0A182RW37_ANOFN</name>
<feature type="transmembrane region" description="Helical" evidence="8">
    <location>
        <begin position="1458"/>
        <end position="1482"/>
    </location>
</feature>
<evidence type="ECO:0000256" key="1">
    <source>
        <dbReference type="ARBA" id="ARBA00004651"/>
    </source>
</evidence>
<feature type="transmembrane region" description="Helical" evidence="8">
    <location>
        <begin position="159"/>
        <end position="177"/>
    </location>
</feature>
<feature type="transmembrane region" description="Helical" evidence="8">
    <location>
        <begin position="568"/>
        <end position="587"/>
    </location>
</feature>
<evidence type="ECO:0000256" key="5">
    <source>
        <dbReference type="ARBA" id="ARBA00023136"/>
    </source>
</evidence>
<evidence type="ECO:0000256" key="2">
    <source>
        <dbReference type="ARBA" id="ARBA00022475"/>
    </source>
</evidence>
<keyword evidence="3 8" id="KW-0812">Transmembrane</keyword>
<feature type="transmembrane region" description="Helical" evidence="8">
    <location>
        <begin position="117"/>
        <end position="139"/>
    </location>
</feature>
<evidence type="ECO:0000256" key="7">
    <source>
        <dbReference type="ARBA" id="ARBA00023180"/>
    </source>
</evidence>
<feature type="transmembrane region" description="Helical" evidence="8">
    <location>
        <begin position="1658"/>
        <end position="1679"/>
    </location>
</feature>
<dbReference type="PANTHER" id="PTHR42643:SF30">
    <property type="entry name" value="IONOTROPIC RECEPTOR 40A-RELATED"/>
    <property type="match status" value="1"/>
</dbReference>
<evidence type="ECO:0000256" key="4">
    <source>
        <dbReference type="ARBA" id="ARBA00022989"/>
    </source>
</evidence>
<keyword evidence="6" id="KW-0675">Receptor</keyword>
<evidence type="ECO:0000256" key="6">
    <source>
        <dbReference type="ARBA" id="ARBA00023170"/>
    </source>
</evidence>
<accession>A0A182RW37</accession>
<reference evidence="9" key="1">
    <citation type="submission" date="2020-05" db="UniProtKB">
        <authorList>
            <consortium name="EnsemblMetazoa"/>
        </authorList>
    </citation>
    <scope>IDENTIFICATION</scope>
    <source>
        <strain evidence="9">FUMOZ</strain>
    </source>
</reference>
<keyword evidence="2" id="KW-1003">Cell membrane</keyword>
<dbReference type="PANTHER" id="PTHR42643">
    <property type="entry name" value="IONOTROPIC RECEPTOR 20A-RELATED"/>
    <property type="match status" value="1"/>
</dbReference>
<proteinExistence type="predicted"/>
<feature type="transmembrane region" description="Helical" evidence="8">
    <location>
        <begin position="1429"/>
        <end position="1446"/>
    </location>
</feature>
<keyword evidence="5 8" id="KW-0472">Membrane</keyword>
<feature type="transmembrane region" description="Helical" evidence="8">
    <location>
        <begin position="212"/>
        <end position="235"/>
    </location>
</feature>
<dbReference type="GO" id="GO:0005886">
    <property type="term" value="C:plasma membrane"/>
    <property type="evidence" value="ECO:0007669"/>
    <property type="project" value="UniProtKB-SubCell"/>
</dbReference>
<keyword evidence="7" id="KW-0325">Glycoprotein</keyword>
<organism evidence="9">
    <name type="scientific">Anopheles funestus</name>
    <name type="common">African malaria mosquito</name>
    <dbReference type="NCBI Taxonomy" id="62324"/>
    <lineage>
        <taxon>Eukaryota</taxon>
        <taxon>Metazoa</taxon>
        <taxon>Ecdysozoa</taxon>
        <taxon>Arthropoda</taxon>
        <taxon>Hexapoda</taxon>
        <taxon>Insecta</taxon>
        <taxon>Pterygota</taxon>
        <taxon>Neoptera</taxon>
        <taxon>Endopterygota</taxon>
        <taxon>Diptera</taxon>
        <taxon>Nematocera</taxon>
        <taxon>Culicoidea</taxon>
        <taxon>Culicidae</taxon>
        <taxon>Anophelinae</taxon>
        <taxon>Anopheles</taxon>
    </lineage>
</organism>
<sequence>MESFAIFIAVLPNDAIESVRSVASMLYRCVIHYFLYDPVTLTGVWAMERNGQRIHLVDGKSSGWNMHGQTMIFLNMNLERETTHDIAMGQMIATRHNGSFAMAQSLMQCHDYMFSGMYAVALGSFVTLPELMQLCFIVPKSPPKTIFSILSDPFDVYCWGAFVFTICMISVLLCLFGESYRRYNVGMIFLELVMHALNGPSHRFQGRFEVRIIGLFMVMNIVLLSCYQSLIISLMSSDRYEPELETIEQINDTCQFQREIFLESLGYRFKNTFYTFELYGTYEQIWANKICHMVMCSDINTGHTLIETQSSNYDANGYSFNDYFRFSKARIRSSAVMYLIMPYSPMRPLIKRYATSYNEGHLHHLPLLKERKSSFLKQNTHVTIVIASMQAKDLMIVWLIFLIGCAVLRDHIERSAVFIAVVSNDLLDSLKKYAARRYKCMMHYYHYDPVTYVGSWTIEQESKMIYTLEQVGSGWNLRGQQLIYLNADSDRETPIDLELGRTIAQRHNGSFKEADGIMECYDYIYSQTYGISMGSFTILPEMVQMCFIVPRSTPKSIFSILLDPFDPYSWGAFGLTVAMVSALLSLFGESYQRYNVGLISLELVMNALNGPTHQFEGRFEVRMIGLFMLMNVVLISCYQSLVISLMSSVRYDTELDTIEQVNETCYFERDRYLEILGYRFKNIFYTFDLYGTYEHMWTNKVCRVITCSDVSMGHMRLETQSLGFDDEDDPDFDRYYRYSKAHLRPSVGMYSIVNHSPMRNFISRYVASYNEGHLHHWPLLKMGKMASMRRDTHASIIVVGMSAEDLMLVADRHYYHAITRIFIFPESELDSFLSEVPSIKTCISYLFAYNPHTLNGSWTIYQSADITWTLEEFSHFNQNMRGYDITYQMMDFMRDTTYDLEIGNTIARRHNATFTRAMGISLSKCIDFELTPVYIGESRYIPLPDKSELCVIVPKSAPKSVFLVLIDPYDHFSWIAFGLTIIAISLVLFWFSKSSRHTNIILIVLEMLMIVLNGPTHQLDDRFERFVVGLFMLLSIVVISGYQSLVISFISSPRYDPQLDTFDAINDTCLFLYDAQMVNFGYNFKNFHHTREIFESIETMWNMKWCGLVTCSEAQYVMTHIGAVGRPREMNSSTVPLLNEEQWKHIIHMFTYFRYSKARAHSMMAMYNVAEDSPVHHNLAFYTQAFIEGRLEYFPVLKKSTPIPREILEDTVETISVRQTNLEDLLIAWMLYCLGITLSMIANHHYHLLVTRIFIFPESELDSFLTVAPSIKSCTPYLFAYNPHTLNGSWSIYQSTDITWTLEDFPRFNQNMRGYEISYLSTDLLRDSTYDIEIGDTIAQRHNATFKQVLQFMPSKCIDNIYSPMYLGQGQYIPLPDTSELCFIVPKSARKSVFLVLLDPYDRFCWIAFGLTVVVISLLLFWFGNSSRHTNIILIVLEMLMIVLNGPTHRLDDRFERLVVGLFMLLSIVVLSGYQSLVISFISSPRYDPQLDTFDAINDTCLFMYDPSLSNLGYHFKNTHYTYEVVESTETMWNVKWCALVACSEAQYVMTHVGDVDKPGKIDPGSIPLYDEEQWKKMKHQLKYFRYSKARVQLMTAMYHVSDNSPVRHHLAFYTQAFIEGHLQYYPMLKNSKTKPREILEETLESANVEQMTMRDLLIAWLLYCLGMLLSLSSLHNSIEGTLNEGKDKGNHYRDPLSALYVAVMY</sequence>
<evidence type="ECO:0008006" key="10">
    <source>
        <dbReference type="Google" id="ProtNLM"/>
    </source>
</evidence>
<feature type="transmembrane region" description="Helical" evidence="8">
    <location>
        <begin position="624"/>
        <end position="646"/>
    </location>
</feature>
<evidence type="ECO:0000256" key="3">
    <source>
        <dbReference type="ARBA" id="ARBA00022692"/>
    </source>
</evidence>